<keyword evidence="2" id="KW-1185">Reference proteome</keyword>
<reference evidence="1 2" key="1">
    <citation type="submission" date="2024-01" db="EMBL/GenBank/DDBJ databases">
        <title>The genomes of 5 underutilized Papilionoideae crops provide insights into root nodulation and disease resistanc.</title>
        <authorList>
            <person name="Jiang F."/>
        </authorList>
    </citation>
    <scope>NUCLEOTIDE SEQUENCE [LARGE SCALE GENOMIC DNA]</scope>
    <source>
        <strain evidence="1">JINMINGXINNONG_FW02</strain>
        <tissue evidence="1">Leaves</tissue>
    </source>
</reference>
<comment type="caution">
    <text evidence="1">The sequence shown here is derived from an EMBL/GenBank/DDBJ whole genome shotgun (WGS) entry which is preliminary data.</text>
</comment>
<dbReference type="EMBL" id="JAYMYR010000005">
    <property type="protein sequence ID" value="KAK7364655.1"/>
    <property type="molecule type" value="Genomic_DNA"/>
</dbReference>
<sequence length="67" mass="7412">MDPKANLDPINVRLLTKPRMKVGVFIRLLKEAVPQRHFSTPSVTQHPAGAPQQREIVKLAPSPISSC</sequence>
<evidence type="ECO:0000313" key="1">
    <source>
        <dbReference type="EMBL" id="KAK7364655.1"/>
    </source>
</evidence>
<evidence type="ECO:0000313" key="2">
    <source>
        <dbReference type="Proteomes" id="UP001374584"/>
    </source>
</evidence>
<proteinExistence type="predicted"/>
<dbReference type="Proteomes" id="UP001374584">
    <property type="component" value="Unassembled WGS sequence"/>
</dbReference>
<accession>A0AAN9R6Z4</accession>
<gene>
    <name evidence="1" type="ORF">VNO80_13395</name>
</gene>
<organism evidence="1 2">
    <name type="scientific">Phaseolus coccineus</name>
    <name type="common">Scarlet runner bean</name>
    <name type="synonym">Phaseolus multiflorus</name>
    <dbReference type="NCBI Taxonomy" id="3886"/>
    <lineage>
        <taxon>Eukaryota</taxon>
        <taxon>Viridiplantae</taxon>
        <taxon>Streptophyta</taxon>
        <taxon>Embryophyta</taxon>
        <taxon>Tracheophyta</taxon>
        <taxon>Spermatophyta</taxon>
        <taxon>Magnoliopsida</taxon>
        <taxon>eudicotyledons</taxon>
        <taxon>Gunneridae</taxon>
        <taxon>Pentapetalae</taxon>
        <taxon>rosids</taxon>
        <taxon>fabids</taxon>
        <taxon>Fabales</taxon>
        <taxon>Fabaceae</taxon>
        <taxon>Papilionoideae</taxon>
        <taxon>50 kb inversion clade</taxon>
        <taxon>NPAAA clade</taxon>
        <taxon>indigoferoid/millettioid clade</taxon>
        <taxon>Phaseoleae</taxon>
        <taxon>Phaseolus</taxon>
    </lineage>
</organism>
<protein>
    <submittedName>
        <fullName evidence="1">Uncharacterized protein</fullName>
    </submittedName>
</protein>
<dbReference type="AlphaFoldDB" id="A0AAN9R6Z4"/>
<name>A0AAN9R6Z4_PHACN</name>